<evidence type="ECO:0000256" key="1">
    <source>
        <dbReference type="ARBA" id="ARBA00008725"/>
    </source>
</evidence>
<feature type="chain" id="PRO_5038885495" description="Phosphate-binding protein" evidence="5">
    <location>
        <begin position="23"/>
        <end position="372"/>
    </location>
</feature>
<evidence type="ECO:0000256" key="4">
    <source>
        <dbReference type="PIRNR" id="PIRNR002756"/>
    </source>
</evidence>
<evidence type="ECO:0000256" key="3">
    <source>
        <dbReference type="ARBA" id="ARBA00022592"/>
    </source>
</evidence>
<evidence type="ECO:0000256" key="2">
    <source>
        <dbReference type="ARBA" id="ARBA00022448"/>
    </source>
</evidence>
<dbReference type="InterPro" id="IPR005673">
    <property type="entry name" value="ABC_phos-bd_PstS"/>
</dbReference>
<dbReference type="PANTHER" id="PTHR42996:SF1">
    <property type="entry name" value="PHOSPHATE-BINDING PROTEIN PSTS"/>
    <property type="match status" value="1"/>
</dbReference>
<sequence length="372" mass="38597">MRKIVIRSIAAVASIAAMASLAACGDNAPAASNSGSGSAASGEQISGTFTGEGATSQEQAIKAWINGYKQQNPNANISYNGTGSGAGVTKFLSGATAWAGSDATLKDDEASQKPKQCAADASIFEVPVYISAIAVVYNISGLDNSKHIQMDAATIAKIFDGKITKWNDPAITSQNPDLTLPDKAITVVHRSEDSGTTQDFTSYLQDAGGQENWSYKPAKAWPNKVGQGAEGTAGVSNTVSMGDGTIGYIDASKIGKLGSVAVKVGDAYVPYSAEAAAKVVDASPIDDTAKSPRVVIKLDHKTTEANAYPVVLVSYDVVCSAYADANTGKFIKSWLTYEVSDEGQQLAAENVGSAPMSDTLRAKVTKSIETIK</sequence>
<dbReference type="Proteomes" id="UP000588277">
    <property type="component" value="Unassembled WGS sequence"/>
</dbReference>
<dbReference type="PANTHER" id="PTHR42996">
    <property type="entry name" value="PHOSPHATE-BINDING PROTEIN PSTS"/>
    <property type="match status" value="1"/>
</dbReference>
<comment type="similarity">
    <text evidence="1 4">Belongs to the PstS family.</text>
</comment>
<dbReference type="PROSITE" id="PS51257">
    <property type="entry name" value="PROKAR_LIPOPROTEIN"/>
    <property type="match status" value="1"/>
</dbReference>
<keyword evidence="5" id="KW-0732">Signal</keyword>
<keyword evidence="8" id="KW-1185">Reference proteome</keyword>
<evidence type="ECO:0000313" key="8">
    <source>
        <dbReference type="Proteomes" id="UP000588277"/>
    </source>
</evidence>
<dbReference type="EMBL" id="JAAIIH010000006">
    <property type="protein sequence ID" value="NMN00484.1"/>
    <property type="molecule type" value="Genomic_DNA"/>
</dbReference>
<dbReference type="CDD" id="cd13565">
    <property type="entry name" value="PBP2_PstS"/>
    <property type="match status" value="1"/>
</dbReference>
<dbReference type="InterPro" id="IPR024370">
    <property type="entry name" value="PBP_domain"/>
</dbReference>
<dbReference type="RefSeq" id="WP_169275633.1">
    <property type="nucleotide sequence ID" value="NZ_JAAIIH010000006.1"/>
</dbReference>
<comment type="caution">
    <text evidence="7">The sequence shown here is derived from an EMBL/GenBank/DDBJ whole genome shotgun (WGS) entry which is preliminary data.</text>
</comment>
<dbReference type="InterPro" id="IPR050962">
    <property type="entry name" value="Phosphate-bind_PstS"/>
</dbReference>
<reference evidence="7 8" key="1">
    <citation type="submission" date="2020-02" db="EMBL/GenBank/DDBJ databases">
        <title>Characterization of phylogenetic diversity of novel bifidobacterial species isolated in Czech ZOOs.</title>
        <authorList>
            <person name="Lugli G.A."/>
            <person name="Vera N.B."/>
            <person name="Ventura M."/>
        </authorList>
    </citation>
    <scope>NUCLEOTIDE SEQUENCE [LARGE SCALE GENOMIC DNA]</scope>
    <source>
        <strain evidence="7 8">DSM 109958</strain>
    </source>
</reference>
<gene>
    <name evidence="7" type="ORF">G1C96_1063</name>
</gene>
<name>A0A7Y0F263_9BIFI</name>
<evidence type="ECO:0000256" key="5">
    <source>
        <dbReference type="SAM" id="SignalP"/>
    </source>
</evidence>
<evidence type="ECO:0000313" key="7">
    <source>
        <dbReference type="EMBL" id="NMN00484.1"/>
    </source>
</evidence>
<organism evidence="7 8">
    <name type="scientific">Bifidobacterium moraviense</name>
    <dbReference type="NCBI Taxonomy" id="2675323"/>
    <lineage>
        <taxon>Bacteria</taxon>
        <taxon>Bacillati</taxon>
        <taxon>Actinomycetota</taxon>
        <taxon>Actinomycetes</taxon>
        <taxon>Bifidobacteriales</taxon>
        <taxon>Bifidobacteriaceae</taxon>
        <taxon>Bifidobacterium</taxon>
    </lineage>
</organism>
<dbReference type="AlphaFoldDB" id="A0A7Y0F263"/>
<dbReference type="PIRSF" id="PIRSF002756">
    <property type="entry name" value="PstS"/>
    <property type="match status" value="1"/>
</dbReference>
<feature type="signal peptide" evidence="5">
    <location>
        <begin position="1"/>
        <end position="22"/>
    </location>
</feature>
<dbReference type="GO" id="GO:0042301">
    <property type="term" value="F:phosphate ion binding"/>
    <property type="evidence" value="ECO:0007669"/>
    <property type="project" value="InterPro"/>
</dbReference>
<dbReference type="Pfam" id="PF12849">
    <property type="entry name" value="PBP_like_2"/>
    <property type="match status" value="1"/>
</dbReference>
<protein>
    <recommendedName>
        <fullName evidence="4">Phosphate-binding protein</fullName>
    </recommendedName>
</protein>
<keyword evidence="2 4" id="KW-0813">Transport</keyword>
<dbReference type="GO" id="GO:0035435">
    <property type="term" value="P:phosphate ion transmembrane transport"/>
    <property type="evidence" value="ECO:0007669"/>
    <property type="project" value="InterPro"/>
</dbReference>
<keyword evidence="3 4" id="KW-0592">Phosphate transport</keyword>
<proteinExistence type="inferred from homology"/>
<accession>A0A7Y0F263</accession>
<dbReference type="Gene3D" id="3.40.190.10">
    <property type="entry name" value="Periplasmic binding protein-like II"/>
    <property type="match status" value="2"/>
</dbReference>
<dbReference type="NCBIfam" id="TIGR00975">
    <property type="entry name" value="3a0107s03"/>
    <property type="match status" value="1"/>
</dbReference>
<feature type="domain" description="PBP" evidence="6">
    <location>
        <begin position="39"/>
        <end position="342"/>
    </location>
</feature>
<dbReference type="GO" id="GO:0043190">
    <property type="term" value="C:ATP-binding cassette (ABC) transporter complex"/>
    <property type="evidence" value="ECO:0007669"/>
    <property type="project" value="InterPro"/>
</dbReference>
<evidence type="ECO:0000259" key="6">
    <source>
        <dbReference type="Pfam" id="PF12849"/>
    </source>
</evidence>
<dbReference type="SUPFAM" id="SSF53850">
    <property type="entry name" value="Periplasmic binding protein-like II"/>
    <property type="match status" value="1"/>
</dbReference>